<keyword evidence="1" id="KW-0732">Signal</keyword>
<dbReference type="KEGG" id="tmk:QGN29_03080"/>
<dbReference type="Proteomes" id="UP001268683">
    <property type="component" value="Chromosome"/>
</dbReference>
<dbReference type="Gene3D" id="2.30.40.10">
    <property type="entry name" value="Urease, subunit C, domain 1"/>
    <property type="match status" value="1"/>
</dbReference>
<evidence type="ECO:0000313" key="3">
    <source>
        <dbReference type="EMBL" id="WND03353.1"/>
    </source>
</evidence>
<name>A0AA52HB76_9PROT</name>
<dbReference type="RefSeq" id="WP_310799206.1">
    <property type="nucleotide sequence ID" value="NZ_CP123872.1"/>
</dbReference>
<dbReference type="GO" id="GO:0016810">
    <property type="term" value="F:hydrolase activity, acting on carbon-nitrogen (but not peptide) bonds"/>
    <property type="evidence" value="ECO:0007669"/>
    <property type="project" value="InterPro"/>
</dbReference>
<dbReference type="PANTHER" id="PTHR22642:SF2">
    <property type="entry name" value="PROTEIN LONG AFTER FAR-RED 3"/>
    <property type="match status" value="1"/>
</dbReference>
<dbReference type="PANTHER" id="PTHR22642">
    <property type="entry name" value="IMIDAZOLONEPROPIONASE"/>
    <property type="match status" value="1"/>
</dbReference>
<dbReference type="AlphaFoldDB" id="A0AA52HB76"/>
<dbReference type="Pfam" id="PF07969">
    <property type="entry name" value="Amidohydro_3"/>
    <property type="match status" value="1"/>
</dbReference>
<dbReference type="EMBL" id="CP123872">
    <property type="protein sequence ID" value="WND03353.1"/>
    <property type="molecule type" value="Genomic_DNA"/>
</dbReference>
<feature type="domain" description="Amidohydrolase 3" evidence="2">
    <location>
        <begin position="93"/>
        <end position="574"/>
    </location>
</feature>
<reference evidence="3" key="1">
    <citation type="submission" date="2023-04" db="EMBL/GenBank/DDBJ databases">
        <title>Complete genome sequence of Temperatibacter marinus.</title>
        <authorList>
            <person name="Rong J.-C."/>
            <person name="Yi M.-L."/>
            <person name="Zhao Q."/>
        </authorList>
    </citation>
    <scope>NUCLEOTIDE SEQUENCE</scope>
    <source>
        <strain evidence="3">NBRC 110045</strain>
    </source>
</reference>
<organism evidence="3 4">
    <name type="scientific">Temperatibacter marinus</name>
    <dbReference type="NCBI Taxonomy" id="1456591"/>
    <lineage>
        <taxon>Bacteria</taxon>
        <taxon>Pseudomonadati</taxon>
        <taxon>Pseudomonadota</taxon>
        <taxon>Alphaproteobacteria</taxon>
        <taxon>Kordiimonadales</taxon>
        <taxon>Temperatibacteraceae</taxon>
        <taxon>Temperatibacter</taxon>
    </lineage>
</organism>
<proteinExistence type="predicted"/>
<dbReference type="CDD" id="cd01300">
    <property type="entry name" value="YtcJ_like"/>
    <property type="match status" value="1"/>
</dbReference>
<dbReference type="Gene3D" id="3.10.310.70">
    <property type="match status" value="1"/>
</dbReference>
<dbReference type="InterPro" id="IPR011059">
    <property type="entry name" value="Metal-dep_hydrolase_composite"/>
</dbReference>
<dbReference type="SUPFAM" id="SSF51556">
    <property type="entry name" value="Metallo-dependent hydrolases"/>
    <property type="match status" value="1"/>
</dbReference>
<keyword evidence="4" id="KW-1185">Reference proteome</keyword>
<dbReference type="InterPro" id="IPR013108">
    <property type="entry name" value="Amidohydro_3"/>
</dbReference>
<dbReference type="EC" id="3.5.-.-" evidence="3"/>
<keyword evidence="3" id="KW-0378">Hydrolase</keyword>
<dbReference type="InterPro" id="IPR032466">
    <property type="entry name" value="Metal_Hydrolase"/>
</dbReference>
<feature type="chain" id="PRO_5041267065" evidence="1">
    <location>
        <begin position="23"/>
        <end position="579"/>
    </location>
</feature>
<accession>A0AA52HB76</accession>
<dbReference type="Gene3D" id="3.20.20.140">
    <property type="entry name" value="Metal-dependent hydrolases"/>
    <property type="match status" value="1"/>
</dbReference>
<dbReference type="InterPro" id="IPR033932">
    <property type="entry name" value="YtcJ-like"/>
</dbReference>
<evidence type="ECO:0000313" key="4">
    <source>
        <dbReference type="Proteomes" id="UP001268683"/>
    </source>
</evidence>
<dbReference type="SUPFAM" id="SSF51338">
    <property type="entry name" value="Composite domain of metallo-dependent hydrolases"/>
    <property type="match status" value="1"/>
</dbReference>
<protein>
    <submittedName>
        <fullName evidence="3">Amidohydrolase</fullName>
        <ecNumber evidence="3">3.5.-.-</ecNumber>
    </submittedName>
</protein>
<evidence type="ECO:0000256" key="1">
    <source>
        <dbReference type="SAM" id="SignalP"/>
    </source>
</evidence>
<gene>
    <name evidence="3" type="ORF">QGN29_03080</name>
</gene>
<evidence type="ECO:0000259" key="2">
    <source>
        <dbReference type="Pfam" id="PF07969"/>
    </source>
</evidence>
<sequence length="579" mass="64255">MSKLLSILTILWMSLTPLSLSAQEDQENLVYQPGSQQEMVSVEQADTVIWGGKIYTNEASAEVVEAVVIKEGRFLYVGTRAGAEAYVSAETHVIDLKGMAVYPGFVDAHAHLRGIGQREMELNLEGVMSISQLQEKLKDWRAQVATDTTVIMGRGWIETHWPEKRFPSRWDLDKVVSDVPVILFRADGHALVANSAALKAVGINKESAAPDGGAILKNAIGEPVGIFVDKAMYAFDLLTPKVTQEKMAAALLKGAEVYANYGWTGLHNMSVAWEELSIMEQLSDGEQLGIRVYNSINDTDMRFLLETGPRQSDNNKIQTRAVKMYMDGALGSRGAALLAPYSDANTTGLLLMKEEERMPMLEIALREGIQINTHAIGDKGNRLVLDWFEKALALVPSDERRYADPRWRIEHSQIVNPDDIPRFKQLDVIPSMQPSHAIGDLHFAPSRLGDERLQGAYAWKSLINSGVIIAGGSDAPVERGDPRIEFYAAVARKDMKGYSDSNWHPEEMVSRQEALKMFTLWPAYASFQEENLGSVAVGKWADLTGFHQDIMVIPEADILKVRPILTMVQGKIVFEALDQ</sequence>
<feature type="signal peptide" evidence="1">
    <location>
        <begin position="1"/>
        <end position="22"/>
    </location>
</feature>